<keyword evidence="9" id="KW-0964">Secreted</keyword>
<dbReference type="EMBL" id="RZGK01000002">
    <property type="protein sequence ID" value="KAF9701921.1"/>
    <property type="molecule type" value="Genomic_DNA"/>
</dbReference>
<dbReference type="InterPro" id="IPR000490">
    <property type="entry name" value="Glyco_hydro_17"/>
</dbReference>
<evidence type="ECO:0000256" key="17">
    <source>
        <dbReference type="ARBA" id="ARBA00023316"/>
    </source>
</evidence>
<evidence type="ECO:0000256" key="13">
    <source>
        <dbReference type="ARBA" id="ARBA00023136"/>
    </source>
</evidence>
<dbReference type="PANTHER" id="PTHR16631:SF13">
    <property type="entry name" value="GLUCAN ENDO-1,3-BETA-GLUCOSIDASE EGLC-RELATED"/>
    <property type="match status" value="1"/>
</dbReference>
<keyword evidence="27" id="KW-1185">Reference proteome</keyword>
<evidence type="ECO:0000256" key="15">
    <source>
        <dbReference type="ARBA" id="ARBA00023277"/>
    </source>
</evidence>
<evidence type="ECO:0000256" key="14">
    <source>
        <dbReference type="ARBA" id="ARBA00023180"/>
    </source>
</evidence>
<reference evidence="26" key="2">
    <citation type="submission" date="2020-09" db="EMBL/GenBank/DDBJ databases">
        <title>Reference genome assembly for Australian Ascochyta lentis isolate Al4.</title>
        <authorList>
            <person name="Lee R.C."/>
            <person name="Farfan-Caceres L.M."/>
            <person name="Debler J.W."/>
            <person name="Williams A.H."/>
            <person name="Henares B.M."/>
        </authorList>
    </citation>
    <scope>NUCLEOTIDE SEQUENCE</scope>
    <source>
        <strain evidence="26">Al4</strain>
    </source>
</reference>
<gene>
    <name evidence="26" type="ORF">EKO04_000073</name>
</gene>
<keyword evidence="14" id="KW-0325">Glycoprotein</keyword>
<keyword evidence="17" id="KW-0961">Cell wall biogenesis/degradation</keyword>
<keyword evidence="13" id="KW-0472">Membrane</keyword>
<dbReference type="OrthoDB" id="77201at2759"/>
<evidence type="ECO:0000256" key="19">
    <source>
        <dbReference type="ARBA" id="ARBA00025152"/>
    </source>
</evidence>
<evidence type="ECO:0000256" key="5">
    <source>
        <dbReference type="ARBA" id="ARBA00012780"/>
    </source>
</evidence>
<evidence type="ECO:0000256" key="24">
    <source>
        <dbReference type="SAM" id="SignalP"/>
    </source>
</evidence>
<sequence length="629" mass="66567">MRFTPSVVASAALLSTANAAIKGFNYGAQFNNDAAKTLTDFEYDFNAAKNLPGTDGWTSARLYTMIQHGTQNTVIEAIQAAINTNTTLLLGLWASAGQESFNNEIVALKAAIAQYGTAFTDLVEGISVGSEDLYRISADGAGGNPGTEPDVLVNYIKQTRDAIAGTSLSGAKLGHVDTWQVYVNASNSAVIENLDFLGIDSYPYYQSTFANSIGASSDLFFDSYNQSVAAAKGKPIWVTETGWPVSGETINQAVPSADNARIYWEDVTCKLVNDNVNLYYYILQDVQWGNPSPSFGIKPGGDLAQVSPLFDLSCPAAAKNVSYFPIILMSSTLSPLLFTFIANLSFLASALSYLLPVAQQCCKCPRTQHFPVHSPAWAVKSSGWIARANANAKSNLSVLRPTATGSSSSRVPLSGFNWPIKPSSSTAEPTTATPFVTSSNTGTPTGLAPTVVTSESRSAIPTAPTPISPPAGLQGPFEAPNLIVPVDKADPSKVIGNGYFARLSPTMSTVFVFDVRPEFQGKTCNLAFHMPPAFPFADFAPVKVRSPGGIAVSSVGQQATSAEISANDVGSSQMVGWVPSVEPANQYNIASVPCAAGQRVAYQLESTGGLTMDFFQMTLPPLGLFMSVS</sequence>
<dbReference type="AlphaFoldDB" id="A0A8H7JF76"/>
<evidence type="ECO:0000256" key="12">
    <source>
        <dbReference type="ARBA" id="ARBA00022801"/>
    </source>
</evidence>
<keyword evidence="12" id="KW-0378">Hydrolase</keyword>
<feature type="compositionally biased region" description="Low complexity" evidence="23">
    <location>
        <begin position="422"/>
        <end position="434"/>
    </location>
</feature>
<evidence type="ECO:0000256" key="7">
    <source>
        <dbReference type="ARBA" id="ARBA00022475"/>
    </source>
</evidence>
<evidence type="ECO:0000256" key="4">
    <source>
        <dbReference type="ARBA" id="ARBA00008773"/>
    </source>
</evidence>
<evidence type="ECO:0000256" key="18">
    <source>
        <dbReference type="ARBA" id="ARBA00023326"/>
    </source>
</evidence>
<comment type="subcellular location">
    <subcellularLocation>
        <location evidence="3">Cell membrane</location>
        <topology evidence="3">Lipid-anchor</topology>
        <topology evidence="3">GPI-anchor</topology>
    </subcellularLocation>
    <subcellularLocation>
        <location evidence="2">Secreted</location>
        <location evidence="2">Cell wall</location>
    </subcellularLocation>
</comment>
<dbReference type="GO" id="GO:0005886">
    <property type="term" value="C:plasma membrane"/>
    <property type="evidence" value="ECO:0007669"/>
    <property type="project" value="UniProtKB-SubCell"/>
</dbReference>
<keyword evidence="15" id="KW-0119">Carbohydrate metabolism</keyword>
<evidence type="ECO:0000313" key="27">
    <source>
        <dbReference type="Proteomes" id="UP000651452"/>
    </source>
</evidence>
<dbReference type="GO" id="GO:0005576">
    <property type="term" value="C:extracellular region"/>
    <property type="evidence" value="ECO:0007669"/>
    <property type="project" value="TreeGrafter"/>
</dbReference>
<keyword evidence="10" id="KW-0336">GPI-anchor</keyword>
<comment type="caution">
    <text evidence="26">The sequence shown here is derived from an EMBL/GenBank/DDBJ whole genome shotgun (WGS) entry which is preliminary data.</text>
</comment>
<evidence type="ECO:0000256" key="10">
    <source>
        <dbReference type="ARBA" id="ARBA00022622"/>
    </source>
</evidence>
<evidence type="ECO:0000256" key="23">
    <source>
        <dbReference type="SAM" id="MobiDB-lite"/>
    </source>
</evidence>
<dbReference type="PANTHER" id="PTHR16631">
    <property type="entry name" value="GLUCAN 1,3-BETA-GLUCOSIDASE"/>
    <property type="match status" value="1"/>
</dbReference>
<dbReference type="InterPro" id="IPR017853">
    <property type="entry name" value="GH"/>
</dbReference>
<evidence type="ECO:0000256" key="20">
    <source>
        <dbReference type="ARBA" id="ARBA00032134"/>
    </source>
</evidence>
<dbReference type="InterPro" id="IPR018620">
    <property type="entry name" value="Ubiquitin3-bd_protein_But2_C"/>
</dbReference>
<feature type="signal peptide" evidence="24">
    <location>
        <begin position="1"/>
        <end position="19"/>
    </location>
</feature>
<keyword evidence="11 24" id="KW-0732">Signal</keyword>
<dbReference type="GO" id="GO:0098552">
    <property type="term" value="C:side of membrane"/>
    <property type="evidence" value="ECO:0007669"/>
    <property type="project" value="UniProtKB-KW"/>
</dbReference>
<proteinExistence type="inferred from homology"/>
<name>A0A8H7JF76_9PLEO</name>
<evidence type="ECO:0000256" key="3">
    <source>
        <dbReference type="ARBA" id="ARBA00004609"/>
    </source>
</evidence>
<organism evidence="26 27">
    <name type="scientific">Ascochyta lentis</name>
    <dbReference type="NCBI Taxonomy" id="205686"/>
    <lineage>
        <taxon>Eukaryota</taxon>
        <taxon>Fungi</taxon>
        <taxon>Dikarya</taxon>
        <taxon>Ascomycota</taxon>
        <taxon>Pezizomycotina</taxon>
        <taxon>Dothideomycetes</taxon>
        <taxon>Pleosporomycetidae</taxon>
        <taxon>Pleosporales</taxon>
        <taxon>Pleosporineae</taxon>
        <taxon>Didymellaceae</taxon>
        <taxon>Ascochyta</taxon>
    </lineage>
</organism>
<evidence type="ECO:0000256" key="9">
    <source>
        <dbReference type="ARBA" id="ARBA00022525"/>
    </source>
</evidence>
<dbReference type="SUPFAM" id="SSF51445">
    <property type="entry name" value="(Trans)glycosidases"/>
    <property type="match status" value="1"/>
</dbReference>
<dbReference type="InterPro" id="IPR050732">
    <property type="entry name" value="Beta-glucan_modifiers"/>
</dbReference>
<dbReference type="Pfam" id="PF00332">
    <property type="entry name" value="Glyco_hydro_17"/>
    <property type="match status" value="1"/>
</dbReference>
<evidence type="ECO:0000256" key="2">
    <source>
        <dbReference type="ARBA" id="ARBA00004191"/>
    </source>
</evidence>
<feature type="compositionally biased region" description="Polar residues" evidence="23">
    <location>
        <begin position="435"/>
        <end position="444"/>
    </location>
</feature>
<feature type="region of interest" description="Disordered" evidence="23">
    <location>
        <begin position="422"/>
        <end position="473"/>
    </location>
</feature>
<protein>
    <recommendedName>
        <fullName evidence="6">Probable glucan endo-1,3-beta-glucosidase eglC</fullName>
        <ecNumber evidence="5">3.2.1.39</ecNumber>
    </recommendedName>
    <alternativeName>
        <fullName evidence="20">Endo-1,3-beta-glucanase eglC</fullName>
    </alternativeName>
    <alternativeName>
        <fullName evidence="21">Laminarinase eglC</fullName>
    </alternativeName>
</protein>
<dbReference type="GO" id="GO:0009986">
    <property type="term" value="C:cell surface"/>
    <property type="evidence" value="ECO:0007669"/>
    <property type="project" value="TreeGrafter"/>
</dbReference>
<keyword evidence="7" id="KW-1003">Cell membrane</keyword>
<evidence type="ECO:0000259" key="25">
    <source>
        <dbReference type="Pfam" id="PF09792"/>
    </source>
</evidence>
<evidence type="ECO:0000313" key="26">
    <source>
        <dbReference type="EMBL" id="KAF9701921.1"/>
    </source>
</evidence>
<dbReference type="Gene3D" id="3.20.20.80">
    <property type="entry name" value="Glycosidases"/>
    <property type="match status" value="1"/>
</dbReference>
<evidence type="ECO:0000256" key="6">
    <source>
        <dbReference type="ARBA" id="ARBA00019762"/>
    </source>
</evidence>
<feature type="domain" description="Ubiquitin 3 binding protein But2 C-terminal" evidence="25">
    <location>
        <begin position="478"/>
        <end position="618"/>
    </location>
</feature>
<keyword evidence="18" id="KW-0624">Polysaccharide degradation</keyword>
<comment type="similarity">
    <text evidence="4 22">Belongs to the glycosyl hydrolase 17 family.</text>
</comment>
<evidence type="ECO:0000256" key="11">
    <source>
        <dbReference type="ARBA" id="ARBA00022729"/>
    </source>
</evidence>
<feature type="chain" id="PRO_5034572547" description="Probable glucan endo-1,3-beta-glucosidase eglC" evidence="24">
    <location>
        <begin position="20"/>
        <end position="629"/>
    </location>
</feature>
<keyword evidence="16" id="KW-0449">Lipoprotein</keyword>
<evidence type="ECO:0000256" key="1">
    <source>
        <dbReference type="ARBA" id="ARBA00000382"/>
    </source>
</evidence>
<dbReference type="GO" id="GO:0071555">
    <property type="term" value="P:cell wall organization"/>
    <property type="evidence" value="ECO:0007669"/>
    <property type="project" value="UniProtKB-KW"/>
</dbReference>
<reference evidence="26" key="1">
    <citation type="submission" date="2018-12" db="EMBL/GenBank/DDBJ databases">
        <authorList>
            <person name="Syme R.A."/>
            <person name="Farfan-Caceres L."/>
            <person name="Lichtenzveig J."/>
        </authorList>
    </citation>
    <scope>NUCLEOTIDE SEQUENCE</scope>
    <source>
        <strain evidence="26">Al4</strain>
    </source>
</reference>
<comment type="function">
    <text evidence="19">Glucanases play a role in cell expansion during growth, in cell-cell fusion during mating, and in spore release during sporulation. This enzyme may be involved in beta-glucan degradation and also function biosynthetically as a transglycosylase.</text>
</comment>
<dbReference type="EC" id="3.2.1.39" evidence="5"/>
<evidence type="ECO:0000256" key="22">
    <source>
        <dbReference type="RuleBase" id="RU004335"/>
    </source>
</evidence>
<evidence type="ECO:0000256" key="21">
    <source>
        <dbReference type="ARBA" id="ARBA00032906"/>
    </source>
</evidence>
<evidence type="ECO:0000256" key="8">
    <source>
        <dbReference type="ARBA" id="ARBA00022512"/>
    </source>
</evidence>
<accession>A0A8H7JF76</accession>
<dbReference type="GO" id="GO:0009277">
    <property type="term" value="C:fungal-type cell wall"/>
    <property type="evidence" value="ECO:0007669"/>
    <property type="project" value="TreeGrafter"/>
</dbReference>
<comment type="catalytic activity">
    <reaction evidence="1">
        <text>Hydrolysis of (1-&gt;3)-beta-D-glucosidic linkages in (1-&gt;3)-beta-D-glucans.</text>
        <dbReference type="EC" id="3.2.1.39"/>
    </reaction>
</comment>
<dbReference type="GO" id="GO:0000272">
    <property type="term" value="P:polysaccharide catabolic process"/>
    <property type="evidence" value="ECO:0007669"/>
    <property type="project" value="UniProtKB-KW"/>
</dbReference>
<evidence type="ECO:0000256" key="16">
    <source>
        <dbReference type="ARBA" id="ARBA00023288"/>
    </source>
</evidence>
<dbReference type="GO" id="GO:0042973">
    <property type="term" value="F:glucan endo-1,3-beta-D-glucosidase activity"/>
    <property type="evidence" value="ECO:0007669"/>
    <property type="project" value="UniProtKB-EC"/>
</dbReference>
<dbReference type="Proteomes" id="UP000651452">
    <property type="component" value="Unassembled WGS sequence"/>
</dbReference>
<keyword evidence="8" id="KW-0134">Cell wall</keyword>
<dbReference type="Pfam" id="PF09792">
    <property type="entry name" value="But2"/>
    <property type="match status" value="1"/>
</dbReference>